<name>A0A5B7DCF0_PORTR</name>
<keyword evidence="3" id="KW-1185">Reference proteome</keyword>
<gene>
    <name evidence="2" type="ORF">E2C01_011784</name>
</gene>
<sequence length="132" mass="14152">MYTTKRAQKGCLVKYVAIRNTVSQLHDSALHVSPALLVTGAITSPLPASDLRSSVLTARDSDVTALTRSGGAISVAPRYSPHLPSVTPGAPRRSYLSHPRTPGLADKIEQIKREKEIEEPGDNGEQEIVLGL</sequence>
<evidence type="ECO:0000256" key="1">
    <source>
        <dbReference type="SAM" id="MobiDB-lite"/>
    </source>
</evidence>
<feature type="region of interest" description="Disordered" evidence="1">
    <location>
        <begin position="79"/>
        <end position="106"/>
    </location>
</feature>
<dbReference type="Proteomes" id="UP000324222">
    <property type="component" value="Unassembled WGS sequence"/>
</dbReference>
<comment type="caution">
    <text evidence="2">The sequence shown here is derived from an EMBL/GenBank/DDBJ whole genome shotgun (WGS) entry which is preliminary data.</text>
</comment>
<reference evidence="2 3" key="1">
    <citation type="submission" date="2019-05" db="EMBL/GenBank/DDBJ databases">
        <title>Another draft genome of Portunus trituberculatus and its Hox gene families provides insights of decapod evolution.</title>
        <authorList>
            <person name="Jeong J.-H."/>
            <person name="Song I."/>
            <person name="Kim S."/>
            <person name="Choi T."/>
            <person name="Kim D."/>
            <person name="Ryu S."/>
            <person name="Kim W."/>
        </authorList>
    </citation>
    <scope>NUCLEOTIDE SEQUENCE [LARGE SCALE GENOMIC DNA]</scope>
    <source>
        <tissue evidence="2">Muscle</tissue>
    </source>
</reference>
<dbReference type="EMBL" id="VSRR010000718">
    <property type="protein sequence ID" value="MPC18887.1"/>
    <property type="molecule type" value="Genomic_DNA"/>
</dbReference>
<organism evidence="2 3">
    <name type="scientific">Portunus trituberculatus</name>
    <name type="common">Swimming crab</name>
    <name type="synonym">Neptunus trituberculatus</name>
    <dbReference type="NCBI Taxonomy" id="210409"/>
    <lineage>
        <taxon>Eukaryota</taxon>
        <taxon>Metazoa</taxon>
        <taxon>Ecdysozoa</taxon>
        <taxon>Arthropoda</taxon>
        <taxon>Crustacea</taxon>
        <taxon>Multicrustacea</taxon>
        <taxon>Malacostraca</taxon>
        <taxon>Eumalacostraca</taxon>
        <taxon>Eucarida</taxon>
        <taxon>Decapoda</taxon>
        <taxon>Pleocyemata</taxon>
        <taxon>Brachyura</taxon>
        <taxon>Eubrachyura</taxon>
        <taxon>Portunoidea</taxon>
        <taxon>Portunidae</taxon>
        <taxon>Portuninae</taxon>
        <taxon>Portunus</taxon>
    </lineage>
</organism>
<evidence type="ECO:0000313" key="3">
    <source>
        <dbReference type="Proteomes" id="UP000324222"/>
    </source>
</evidence>
<proteinExistence type="predicted"/>
<evidence type="ECO:0000313" key="2">
    <source>
        <dbReference type="EMBL" id="MPC18887.1"/>
    </source>
</evidence>
<accession>A0A5B7DCF0</accession>
<protein>
    <submittedName>
        <fullName evidence="2">Uncharacterized protein</fullName>
    </submittedName>
</protein>
<dbReference type="AlphaFoldDB" id="A0A5B7DCF0"/>